<evidence type="ECO:0000313" key="2">
    <source>
        <dbReference type="Proteomes" id="UP001459277"/>
    </source>
</evidence>
<dbReference type="EMBL" id="JAZDWU010000011">
    <property type="protein sequence ID" value="KAK9986116.1"/>
    <property type="molecule type" value="Genomic_DNA"/>
</dbReference>
<sequence length="170" mass="19417">MTEKGKWKKKIRCLSLFVSRLSDLERERERERERGRERAMVVGLRLFHQNPLIVPQVQGLATKILPQGTLNVRCLAKPAATQYNNNEKYSLRTCKNCKTQYDPALNHPCSCRFHTAHFGGETRRKFESVYSGGTMDSPDSGKVFQYWHCCGSEDPFDPGCTAAPHSSYDD</sequence>
<proteinExistence type="predicted"/>
<keyword evidence="2" id="KW-1185">Reference proteome</keyword>
<name>A0AAW2BJ72_9ROSI</name>
<dbReference type="Proteomes" id="UP001459277">
    <property type="component" value="Unassembled WGS sequence"/>
</dbReference>
<comment type="caution">
    <text evidence="1">The sequence shown here is derived from an EMBL/GenBank/DDBJ whole genome shotgun (WGS) entry which is preliminary data.</text>
</comment>
<dbReference type="AlphaFoldDB" id="A0AAW2BJ72"/>
<dbReference type="PANTHER" id="PTHR35106:SF5">
    <property type="entry name" value="CARBOXYPEPTIDASE"/>
    <property type="match status" value="1"/>
</dbReference>
<accession>A0AAW2BJ72</accession>
<dbReference type="PANTHER" id="PTHR35106">
    <property type="entry name" value="BNAA07G25190D PROTEIN"/>
    <property type="match status" value="1"/>
</dbReference>
<gene>
    <name evidence="1" type="ORF">SO802_031067</name>
</gene>
<protein>
    <submittedName>
        <fullName evidence="1">Uncharacterized protein</fullName>
    </submittedName>
</protein>
<organism evidence="1 2">
    <name type="scientific">Lithocarpus litseifolius</name>
    <dbReference type="NCBI Taxonomy" id="425828"/>
    <lineage>
        <taxon>Eukaryota</taxon>
        <taxon>Viridiplantae</taxon>
        <taxon>Streptophyta</taxon>
        <taxon>Embryophyta</taxon>
        <taxon>Tracheophyta</taxon>
        <taxon>Spermatophyta</taxon>
        <taxon>Magnoliopsida</taxon>
        <taxon>eudicotyledons</taxon>
        <taxon>Gunneridae</taxon>
        <taxon>Pentapetalae</taxon>
        <taxon>rosids</taxon>
        <taxon>fabids</taxon>
        <taxon>Fagales</taxon>
        <taxon>Fagaceae</taxon>
        <taxon>Lithocarpus</taxon>
    </lineage>
</organism>
<evidence type="ECO:0000313" key="1">
    <source>
        <dbReference type="EMBL" id="KAK9986116.1"/>
    </source>
</evidence>
<reference evidence="1 2" key="1">
    <citation type="submission" date="2024-01" db="EMBL/GenBank/DDBJ databases">
        <title>A telomere-to-telomere, gap-free genome of sweet tea (Lithocarpus litseifolius).</title>
        <authorList>
            <person name="Zhou J."/>
        </authorList>
    </citation>
    <scope>NUCLEOTIDE SEQUENCE [LARGE SCALE GENOMIC DNA]</scope>
    <source>
        <strain evidence="1">Zhou-2022a</strain>
        <tissue evidence="1">Leaf</tissue>
    </source>
</reference>